<evidence type="ECO:0000313" key="1">
    <source>
        <dbReference type="EMBL" id="KAH6923504.1"/>
    </source>
</evidence>
<gene>
    <name evidence="1" type="ORF">HPB50_001966</name>
</gene>
<keyword evidence="2" id="KW-1185">Reference proteome</keyword>
<reference evidence="1" key="1">
    <citation type="submission" date="2020-05" db="EMBL/GenBank/DDBJ databases">
        <title>Large-scale comparative analyses of tick genomes elucidate their genetic diversity and vector capacities.</title>
        <authorList>
            <person name="Jia N."/>
            <person name="Wang J."/>
            <person name="Shi W."/>
            <person name="Du L."/>
            <person name="Sun Y."/>
            <person name="Zhan W."/>
            <person name="Jiang J."/>
            <person name="Wang Q."/>
            <person name="Zhang B."/>
            <person name="Ji P."/>
            <person name="Sakyi L.B."/>
            <person name="Cui X."/>
            <person name="Yuan T."/>
            <person name="Jiang B."/>
            <person name="Yang W."/>
            <person name="Lam T.T.-Y."/>
            <person name="Chang Q."/>
            <person name="Ding S."/>
            <person name="Wang X."/>
            <person name="Zhu J."/>
            <person name="Ruan X."/>
            <person name="Zhao L."/>
            <person name="Wei J."/>
            <person name="Que T."/>
            <person name="Du C."/>
            <person name="Cheng J."/>
            <person name="Dai P."/>
            <person name="Han X."/>
            <person name="Huang E."/>
            <person name="Gao Y."/>
            <person name="Liu J."/>
            <person name="Shao H."/>
            <person name="Ye R."/>
            <person name="Li L."/>
            <person name="Wei W."/>
            <person name="Wang X."/>
            <person name="Wang C."/>
            <person name="Yang T."/>
            <person name="Huo Q."/>
            <person name="Li W."/>
            <person name="Guo W."/>
            <person name="Chen H."/>
            <person name="Zhou L."/>
            <person name="Ni X."/>
            <person name="Tian J."/>
            <person name="Zhou Y."/>
            <person name="Sheng Y."/>
            <person name="Liu T."/>
            <person name="Pan Y."/>
            <person name="Xia L."/>
            <person name="Li J."/>
            <person name="Zhao F."/>
            <person name="Cao W."/>
        </authorList>
    </citation>
    <scope>NUCLEOTIDE SEQUENCE</scope>
    <source>
        <strain evidence="1">Hyas-2018</strain>
    </source>
</reference>
<protein>
    <submittedName>
        <fullName evidence="1">Uncharacterized protein</fullName>
    </submittedName>
</protein>
<sequence>MCLRETDIQEQHPFLHLHHFRESILHRFRTYLLLHYLFQAQVPPLDQGFHLDAVRFHRFVLDHLAQVPPLDQGFHLDAVRFHRFVLDHLFPPPDSSYHEQNLQLAQPLLPLRTCSSCQLVTSALPVIPLRDVE</sequence>
<proteinExistence type="predicted"/>
<comment type="caution">
    <text evidence="1">The sequence shown here is derived from an EMBL/GenBank/DDBJ whole genome shotgun (WGS) entry which is preliminary data.</text>
</comment>
<dbReference type="Proteomes" id="UP000821845">
    <property type="component" value="Chromosome 8"/>
</dbReference>
<name>A0ACB7RNP9_HYAAI</name>
<dbReference type="EMBL" id="CM023488">
    <property type="protein sequence ID" value="KAH6923504.1"/>
    <property type="molecule type" value="Genomic_DNA"/>
</dbReference>
<accession>A0ACB7RNP9</accession>
<evidence type="ECO:0000313" key="2">
    <source>
        <dbReference type="Proteomes" id="UP000821845"/>
    </source>
</evidence>
<organism evidence="1 2">
    <name type="scientific">Hyalomma asiaticum</name>
    <name type="common">Tick</name>
    <dbReference type="NCBI Taxonomy" id="266040"/>
    <lineage>
        <taxon>Eukaryota</taxon>
        <taxon>Metazoa</taxon>
        <taxon>Ecdysozoa</taxon>
        <taxon>Arthropoda</taxon>
        <taxon>Chelicerata</taxon>
        <taxon>Arachnida</taxon>
        <taxon>Acari</taxon>
        <taxon>Parasitiformes</taxon>
        <taxon>Ixodida</taxon>
        <taxon>Ixodoidea</taxon>
        <taxon>Ixodidae</taxon>
        <taxon>Hyalomminae</taxon>
        <taxon>Hyalomma</taxon>
    </lineage>
</organism>